<evidence type="ECO:0000256" key="2">
    <source>
        <dbReference type="ARBA" id="ARBA00022485"/>
    </source>
</evidence>
<gene>
    <name evidence="7" type="ORF">GM661_14120</name>
</gene>
<sequence length="414" mass="45402">MEETLFLKKDMKKELSNYEFSNLKKALKLGREKVIDIIKQSGLKGRGGAGFPTGLKWELAYQEEADKKYIICNGDEGEPGTFKDRYLLENNPVKVLEGILIVAYAIGADEGYCYIRGEYLGPINIFEKVINEAEATGILGENILDSGFNFNLYLVKGAGAYVCGDETSLINSIEGKRGRSRIKPPYPIAKGLFDKPTVVNNVETLVSAVEIINQGLDKYLELGTENSRGTKLVCLSGDVNQPGVYEVEFGQVTLGEIIEQFGKGIRNYVPLKFLVPGGISTQVLTPAELNVPYTYEGIASAGSALGSGAVIVVDEGHDLVDLMLNVSRFFMDETCGTCFPCREGNRQVYHMLKEGKEGFTEKDVELIKNVGTTIHLAARCGLGQTSLNFIGSVFDKFGDELKLKGGEHYVTSKY</sequence>
<dbReference type="SUPFAM" id="SSF142019">
    <property type="entry name" value="Nqo1 FMN-binding domain-like"/>
    <property type="match status" value="1"/>
</dbReference>
<evidence type="ECO:0000256" key="1">
    <source>
        <dbReference type="ARBA" id="ARBA00007523"/>
    </source>
</evidence>
<evidence type="ECO:0000256" key="4">
    <source>
        <dbReference type="ARBA" id="ARBA00023004"/>
    </source>
</evidence>
<dbReference type="Gene3D" id="3.10.20.600">
    <property type="match status" value="1"/>
</dbReference>
<keyword evidence="2" id="KW-0004">4Fe-4S</keyword>
<comment type="similarity">
    <text evidence="1">Belongs to the complex I 51 kDa subunit family.</text>
</comment>
<protein>
    <submittedName>
        <fullName evidence="7">NADH dehydrogenase FAD-containing subunit</fullName>
    </submittedName>
</protein>
<reference evidence="7" key="1">
    <citation type="submission" date="2019-12" db="EMBL/GenBank/DDBJ databases">
        <authorList>
            <person name="zhang j."/>
            <person name="sun C.M."/>
        </authorList>
    </citation>
    <scope>NUCLEOTIDE SEQUENCE</scope>
    <source>
        <strain evidence="7">NS-1</strain>
    </source>
</reference>
<dbReference type="PROSITE" id="PS00644">
    <property type="entry name" value="COMPLEX1_51K_1"/>
    <property type="match status" value="1"/>
</dbReference>
<evidence type="ECO:0000259" key="6">
    <source>
        <dbReference type="SMART" id="SM00928"/>
    </source>
</evidence>
<dbReference type="SUPFAM" id="SSF142984">
    <property type="entry name" value="Nqo1 middle domain-like"/>
    <property type="match status" value="1"/>
</dbReference>
<evidence type="ECO:0000313" key="8">
    <source>
        <dbReference type="Proteomes" id="UP000665020"/>
    </source>
</evidence>
<accession>A0A8A7KB48</accession>
<dbReference type="InterPro" id="IPR037207">
    <property type="entry name" value="Nuop51_4Fe4S-bd_sf"/>
</dbReference>
<dbReference type="AlphaFoldDB" id="A0A8A7KB48"/>
<dbReference type="KEGG" id="ifn:GM661_14120"/>
<dbReference type="Pfam" id="PF01512">
    <property type="entry name" value="Complex1_51K"/>
    <property type="match status" value="1"/>
</dbReference>
<dbReference type="Proteomes" id="UP000665020">
    <property type="component" value="Chromosome"/>
</dbReference>
<dbReference type="Gene3D" id="1.20.1440.230">
    <property type="entry name" value="NADH-ubiquinone oxidoreductase 51kDa subunit, iron-sulphur binding domain"/>
    <property type="match status" value="1"/>
</dbReference>
<keyword evidence="5" id="KW-0411">Iron-sulfur</keyword>
<evidence type="ECO:0000256" key="3">
    <source>
        <dbReference type="ARBA" id="ARBA00022723"/>
    </source>
</evidence>
<evidence type="ECO:0000256" key="5">
    <source>
        <dbReference type="ARBA" id="ARBA00023014"/>
    </source>
</evidence>
<dbReference type="RefSeq" id="WP_230867412.1">
    <property type="nucleotide sequence ID" value="NZ_CP046640.1"/>
</dbReference>
<dbReference type="Pfam" id="PF10589">
    <property type="entry name" value="NADH_4Fe-4S"/>
    <property type="match status" value="1"/>
</dbReference>
<dbReference type="PANTHER" id="PTHR43578:SF3">
    <property type="entry name" value="NADH-QUINONE OXIDOREDUCTASE SUBUNIT F"/>
    <property type="match status" value="1"/>
</dbReference>
<name>A0A8A7KB48_9FIRM</name>
<dbReference type="SUPFAM" id="SSF140490">
    <property type="entry name" value="Nqo1C-terminal domain-like"/>
    <property type="match status" value="1"/>
</dbReference>
<dbReference type="GO" id="GO:0046872">
    <property type="term" value="F:metal ion binding"/>
    <property type="evidence" value="ECO:0007669"/>
    <property type="project" value="UniProtKB-KW"/>
</dbReference>
<proteinExistence type="inferred from homology"/>
<dbReference type="EMBL" id="CP046640">
    <property type="protein sequence ID" value="QTL99016.1"/>
    <property type="molecule type" value="Genomic_DNA"/>
</dbReference>
<keyword evidence="8" id="KW-1185">Reference proteome</keyword>
<dbReference type="PANTHER" id="PTHR43578">
    <property type="entry name" value="NADH-QUINONE OXIDOREDUCTASE SUBUNIT F"/>
    <property type="match status" value="1"/>
</dbReference>
<feature type="domain" description="NADH-ubiquinone oxidoreductase 51kDa subunit iron-sulphur binding" evidence="6">
    <location>
        <begin position="320"/>
        <end position="364"/>
    </location>
</feature>
<keyword evidence="4" id="KW-0408">Iron</keyword>
<dbReference type="GO" id="GO:0051539">
    <property type="term" value="F:4 iron, 4 sulfur cluster binding"/>
    <property type="evidence" value="ECO:0007669"/>
    <property type="project" value="UniProtKB-KW"/>
</dbReference>
<dbReference type="GO" id="GO:0008137">
    <property type="term" value="F:NADH dehydrogenase (ubiquinone) activity"/>
    <property type="evidence" value="ECO:0007669"/>
    <property type="project" value="InterPro"/>
</dbReference>
<dbReference type="FunFam" id="3.40.50.11540:FF:000001">
    <property type="entry name" value="NADH dehydrogenase [ubiquinone] flavoprotein 1, mitochondrial"/>
    <property type="match status" value="1"/>
</dbReference>
<dbReference type="InterPro" id="IPR037225">
    <property type="entry name" value="Nuo51_FMN-bd_sf"/>
</dbReference>
<dbReference type="InterPro" id="IPR011538">
    <property type="entry name" value="Nuo51_FMN-bd"/>
</dbReference>
<dbReference type="GO" id="GO:0010181">
    <property type="term" value="F:FMN binding"/>
    <property type="evidence" value="ECO:0007669"/>
    <property type="project" value="InterPro"/>
</dbReference>
<dbReference type="InterPro" id="IPR001949">
    <property type="entry name" value="NADH-UbQ_OxRdtase_51kDa_CS"/>
</dbReference>
<dbReference type="SMART" id="SM00928">
    <property type="entry name" value="NADH_4Fe-4S"/>
    <property type="match status" value="1"/>
</dbReference>
<keyword evidence="3" id="KW-0479">Metal-binding</keyword>
<dbReference type="Gene3D" id="3.40.50.11540">
    <property type="entry name" value="NADH-ubiquinone oxidoreductase 51kDa subunit"/>
    <property type="match status" value="1"/>
</dbReference>
<organism evidence="7 8">
    <name type="scientific">Iocasia fonsfrigidae</name>
    <dbReference type="NCBI Taxonomy" id="2682810"/>
    <lineage>
        <taxon>Bacteria</taxon>
        <taxon>Bacillati</taxon>
        <taxon>Bacillota</taxon>
        <taxon>Clostridia</taxon>
        <taxon>Halanaerobiales</taxon>
        <taxon>Halanaerobiaceae</taxon>
        <taxon>Iocasia</taxon>
    </lineage>
</organism>
<evidence type="ECO:0000313" key="7">
    <source>
        <dbReference type="EMBL" id="QTL99016.1"/>
    </source>
</evidence>
<dbReference type="InterPro" id="IPR019575">
    <property type="entry name" value="Nuop51_4Fe4S-bd"/>
</dbReference>
<dbReference type="PROSITE" id="PS00645">
    <property type="entry name" value="COMPLEX1_51K_2"/>
    <property type="match status" value="1"/>
</dbReference>